<reference evidence="1" key="1">
    <citation type="submission" date="2021-06" db="EMBL/GenBank/DDBJ databases">
        <authorList>
            <person name="Kallberg Y."/>
            <person name="Tangrot J."/>
            <person name="Rosling A."/>
        </authorList>
    </citation>
    <scope>NUCLEOTIDE SEQUENCE</scope>
    <source>
        <strain evidence="1">IN212</strain>
    </source>
</reference>
<protein>
    <submittedName>
        <fullName evidence="1">10016_t:CDS:1</fullName>
    </submittedName>
</protein>
<proteinExistence type="predicted"/>
<dbReference type="AlphaFoldDB" id="A0A9N9B0G6"/>
<dbReference type="EMBL" id="CAJVPZ010004771">
    <property type="protein sequence ID" value="CAG8551482.1"/>
    <property type="molecule type" value="Genomic_DNA"/>
</dbReference>
<evidence type="ECO:0000313" key="1">
    <source>
        <dbReference type="EMBL" id="CAG8551482.1"/>
    </source>
</evidence>
<feature type="non-terminal residue" evidence="1">
    <location>
        <position position="243"/>
    </location>
</feature>
<accession>A0A9N9B0G6</accession>
<dbReference type="OrthoDB" id="10454287at2759"/>
<sequence>TIASNAPAQRNSLTLIQEAESKVTEYKHLLSSTSDKDLWCQIYEKLKDTRTVIEKKRNHLSLFKRHAVSQEKYREKKRRQLDEEGIVEMFDSRGHPSEFQKNPEFKYFPTIKMITNHKKSFHSKKNHKHDMNQTSIHNLNSILIPLPEFTSPYFSADEVTAALDYLNTHQTSTHNLNSISIPSPEFTLLYFSPNEVATLLDYLNTYQIQLSNAAFVEDFSILPSTDPFYLSDVESRDALSDTE</sequence>
<dbReference type="Proteomes" id="UP000789396">
    <property type="component" value="Unassembled WGS sequence"/>
</dbReference>
<gene>
    <name evidence="1" type="ORF">RFULGI_LOCUS4667</name>
</gene>
<name>A0A9N9B0G6_9GLOM</name>
<organism evidence="1 2">
    <name type="scientific">Racocetra fulgida</name>
    <dbReference type="NCBI Taxonomy" id="60492"/>
    <lineage>
        <taxon>Eukaryota</taxon>
        <taxon>Fungi</taxon>
        <taxon>Fungi incertae sedis</taxon>
        <taxon>Mucoromycota</taxon>
        <taxon>Glomeromycotina</taxon>
        <taxon>Glomeromycetes</taxon>
        <taxon>Diversisporales</taxon>
        <taxon>Gigasporaceae</taxon>
        <taxon>Racocetra</taxon>
    </lineage>
</organism>
<keyword evidence="2" id="KW-1185">Reference proteome</keyword>
<comment type="caution">
    <text evidence="1">The sequence shown here is derived from an EMBL/GenBank/DDBJ whole genome shotgun (WGS) entry which is preliminary data.</text>
</comment>
<evidence type="ECO:0000313" key="2">
    <source>
        <dbReference type="Proteomes" id="UP000789396"/>
    </source>
</evidence>